<evidence type="ECO:0000313" key="4">
    <source>
        <dbReference type="Proteomes" id="UP000002770"/>
    </source>
</evidence>
<dbReference type="Proteomes" id="UP000002770">
    <property type="component" value="Unassembled WGS sequence"/>
</dbReference>
<dbReference type="InterPro" id="IPR011250">
    <property type="entry name" value="OMP/PagP_B-barrel"/>
</dbReference>
<keyword evidence="1" id="KW-0732">Signal</keyword>
<dbReference type="AlphaFoldDB" id="G9EN93"/>
<dbReference type="InParanoid" id="G9EN93"/>
<dbReference type="STRING" id="658187.LDG_6716"/>
<feature type="domain" description="Outer membrane protein beta-barrel" evidence="2">
    <location>
        <begin position="23"/>
        <end position="195"/>
    </location>
</feature>
<protein>
    <recommendedName>
        <fullName evidence="2">Outer membrane protein beta-barrel domain-containing protein</fullName>
    </recommendedName>
</protein>
<dbReference type="SUPFAM" id="SSF56925">
    <property type="entry name" value="OMPA-like"/>
    <property type="match status" value="1"/>
</dbReference>
<keyword evidence="4" id="KW-1185">Reference proteome</keyword>
<dbReference type="Gene3D" id="2.40.160.20">
    <property type="match status" value="1"/>
</dbReference>
<reference evidence="3 4" key="1">
    <citation type="journal article" date="2011" name="BMC Genomics">
        <title>Insight into cross-talk between intra-amoebal pathogens.</title>
        <authorList>
            <person name="Gimenez G."/>
            <person name="Bertelli C."/>
            <person name="Moliner C."/>
            <person name="Robert C."/>
            <person name="Raoult D."/>
            <person name="Fournier P.E."/>
            <person name="Greub G."/>
        </authorList>
    </citation>
    <scope>NUCLEOTIDE SEQUENCE [LARGE SCALE GENOMIC DNA]</scope>
    <source>
        <strain evidence="3 4">LLAP12</strain>
    </source>
</reference>
<dbReference type="HOGENOM" id="CLU_1336121_0_0_6"/>
<evidence type="ECO:0000259" key="2">
    <source>
        <dbReference type="Pfam" id="PF13505"/>
    </source>
</evidence>
<evidence type="ECO:0000256" key="1">
    <source>
        <dbReference type="ARBA" id="ARBA00022729"/>
    </source>
</evidence>
<gene>
    <name evidence="3" type="ORF">LDG_6716</name>
</gene>
<evidence type="ECO:0000313" key="3">
    <source>
        <dbReference type="EMBL" id="EHL31254.1"/>
    </source>
</evidence>
<dbReference type="EMBL" id="JH413817">
    <property type="protein sequence ID" value="EHL31254.1"/>
    <property type="molecule type" value="Genomic_DNA"/>
</dbReference>
<dbReference type="InterPro" id="IPR027385">
    <property type="entry name" value="Beta-barrel_OMP"/>
</dbReference>
<accession>G9EN93</accession>
<proteinExistence type="predicted"/>
<dbReference type="Pfam" id="PF13505">
    <property type="entry name" value="OMP_b-brl"/>
    <property type="match status" value="1"/>
</dbReference>
<name>G9EN93_9GAMM</name>
<organism evidence="3 4">
    <name type="scientific">Legionella drancourtii LLAP12</name>
    <dbReference type="NCBI Taxonomy" id="658187"/>
    <lineage>
        <taxon>Bacteria</taxon>
        <taxon>Pseudomonadati</taxon>
        <taxon>Pseudomonadota</taxon>
        <taxon>Gammaproteobacteria</taxon>
        <taxon>Legionellales</taxon>
        <taxon>Legionellaceae</taxon>
        <taxon>Legionella</taxon>
    </lineage>
</organism>
<sequence length="205" mass="21532">MGIGASNGPSYVVAPATGFVDSGGTLTGGVTDVYGLNTRGQVGAYADLGYSFTSYLGLEANYTYWGQQSLSTFTGQITTATGGMKGHLDAQSVGGNLVGYLPLNNYQLNIFAKVGVAALFSSLSVNDPQGAIFFNPGSYNQDNSSAALTYGTGVQYQYNPNISISLAWKGISQFDSTPISNQHYNMGSIGVRYTFPNAAPKGYEK</sequence>